<dbReference type="PANTHER" id="PTHR12670:SF1">
    <property type="entry name" value="NEUTRAL CERAMIDASE"/>
    <property type="match status" value="1"/>
</dbReference>
<keyword evidence="4" id="KW-0862">Zinc</keyword>
<dbReference type="GO" id="GO:0046512">
    <property type="term" value="P:sphingosine biosynthetic process"/>
    <property type="evidence" value="ECO:0007669"/>
    <property type="project" value="TreeGrafter"/>
</dbReference>
<feature type="domain" description="Neutral/alkaline non-lysosomal ceramidase C-terminal" evidence="7">
    <location>
        <begin position="528"/>
        <end position="689"/>
    </location>
</feature>
<feature type="active site" description="Nucleophile" evidence="3">
    <location>
        <position position="274"/>
    </location>
</feature>
<evidence type="ECO:0000313" key="8">
    <source>
        <dbReference type="EMBL" id="BDX07251.1"/>
    </source>
</evidence>
<dbReference type="InterPro" id="IPR006823">
    <property type="entry name" value="Ceramidase_alk"/>
</dbReference>
<dbReference type="GO" id="GO:0046514">
    <property type="term" value="P:ceramide catabolic process"/>
    <property type="evidence" value="ECO:0007669"/>
    <property type="project" value="InterPro"/>
</dbReference>
<evidence type="ECO:0000256" key="1">
    <source>
        <dbReference type="ARBA" id="ARBA00009835"/>
    </source>
</evidence>
<dbReference type="Pfam" id="PF04734">
    <property type="entry name" value="Ceramidase_alk"/>
    <property type="match status" value="1"/>
</dbReference>
<dbReference type="GO" id="GO:0005576">
    <property type="term" value="C:extracellular region"/>
    <property type="evidence" value="ECO:0007669"/>
    <property type="project" value="TreeGrafter"/>
</dbReference>
<feature type="binding site" evidence="4">
    <location>
        <position position="458"/>
    </location>
    <ligand>
        <name>Zn(2+)</name>
        <dbReference type="ChEBI" id="CHEBI:29105"/>
    </ligand>
</feature>
<comment type="similarity">
    <text evidence="1 5">Belongs to the neutral ceramidase family.</text>
</comment>
<dbReference type="PANTHER" id="PTHR12670">
    <property type="entry name" value="CERAMIDASE"/>
    <property type="match status" value="1"/>
</dbReference>
<keyword evidence="5" id="KW-0746">Sphingolipid metabolism</keyword>
<dbReference type="RefSeq" id="WP_338293232.1">
    <property type="nucleotide sequence ID" value="NZ_AP027272.1"/>
</dbReference>
<dbReference type="EC" id="3.5.1.23" evidence="5"/>
<evidence type="ECO:0000256" key="3">
    <source>
        <dbReference type="PIRSR" id="PIRSR606823-1"/>
    </source>
</evidence>
<evidence type="ECO:0000256" key="2">
    <source>
        <dbReference type="ARBA" id="ARBA00022801"/>
    </source>
</evidence>
<organism evidence="8 9">
    <name type="scientific">Planctobacterium marinum</name>
    <dbReference type="NCBI Taxonomy" id="1631968"/>
    <lineage>
        <taxon>Bacteria</taxon>
        <taxon>Pseudomonadati</taxon>
        <taxon>Pseudomonadota</taxon>
        <taxon>Gammaproteobacteria</taxon>
        <taxon>Alteromonadales</taxon>
        <taxon>Alteromonadaceae</taxon>
        <taxon>Planctobacterium</taxon>
    </lineage>
</organism>
<evidence type="ECO:0000313" key="9">
    <source>
        <dbReference type="Proteomes" id="UP001333710"/>
    </source>
</evidence>
<dbReference type="InterPro" id="IPR031329">
    <property type="entry name" value="NEUT/ALK_ceramidase_N"/>
</dbReference>
<dbReference type="GO" id="GO:0046872">
    <property type="term" value="F:metal ion binding"/>
    <property type="evidence" value="ECO:0007669"/>
    <property type="project" value="UniProtKB-KW"/>
</dbReference>
<keyword evidence="2 5" id="KW-0378">Hydrolase</keyword>
<dbReference type="AlphaFoldDB" id="A0AA48HIW2"/>
<feature type="binding site" evidence="4">
    <location>
        <position position="495"/>
    </location>
    <ligand>
        <name>Zn(2+)</name>
        <dbReference type="ChEBI" id="CHEBI:29105"/>
    </ligand>
</feature>
<name>A0AA48HIW2_9ALTE</name>
<comment type="cofactor">
    <cofactor evidence="4">
        <name>Zn(2+)</name>
        <dbReference type="ChEBI" id="CHEBI:29105"/>
    </cofactor>
    <text evidence="4">Binds 1 zinc ion per subunit.</text>
</comment>
<dbReference type="InterPro" id="IPR038445">
    <property type="entry name" value="NCDase_C_sf"/>
</dbReference>
<dbReference type="Gene3D" id="2.60.40.2300">
    <property type="entry name" value="Neutral/alkaline non-lysosomal ceramidase, C-terminal domain"/>
    <property type="match status" value="1"/>
</dbReference>
<feature type="binding site" evidence="4">
    <location>
        <position position="227"/>
    </location>
    <ligand>
        <name>Zn(2+)</name>
        <dbReference type="ChEBI" id="CHEBI:29105"/>
    </ligand>
</feature>
<evidence type="ECO:0000259" key="7">
    <source>
        <dbReference type="Pfam" id="PF17048"/>
    </source>
</evidence>
<keyword evidence="9" id="KW-1185">Reference proteome</keyword>
<dbReference type="KEGG" id="pmaw:MACH26_27720"/>
<feature type="binding site" evidence="4">
    <location>
        <position position="120"/>
    </location>
    <ligand>
        <name>Zn(2+)</name>
        <dbReference type="ChEBI" id="CHEBI:29105"/>
    </ligand>
</feature>
<gene>
    <name evidence="8" type="ORF">MACH26_27720</name>
</gene>
<protein>
    <recommendedName>
        <fullName evidence="5">Neutral ceramidase</fullName>
        <ecNumber evidence="5">3.5.1.23</ecNumber>
    </recommendedName>
</protein>
<dbReference type="InterPro" id="IPR031331">
    <property type="entry name" value="NEUT/ALK_ceramidase_C"/>
</dbReference>
<dbReference type="EMBL" id="AP027272">
    <property type="protein sequence ID" value="BDX07251.1"/>
    <property type="molecule type" value="Genomic_DNA"/>
</dbReference>
<dbReference type="Proteomes" id="UP001333710">
    <property type="component" value="Chromosome"/>
</dbReference>
<comment type="catalytic activity">
    <reaction evidence="5">
        <text>an N-acylsphing-4-enine + H2O = sphing-4-enine + a fatty acid</text>
        <dbReference type="Rhea" id="RHEA:20856"/>
        <dbReference type="ChEBI" id="CHEBI:15377"/>
        <dbReference type="ChEBI" id="CHEBI:28868"/>
        <dbReference type="ChEBI" id="CHEBI:52639"/>
        <dbReference type="ChEBI" id="CHEBI:57756"/>
        <dbReference type="EC" id="3.5.1.23"/>
    </reaction>
</comment>
<accession>A0AA48HIW2</accession>
<reference evidence="8" key="1">
    <citation type="submission" date="2023-01" db="EMBL/GenBank/DDBJ databases">
        <title>Complete genome sequence of Planctobacterium marinum strain Dej080120_11.</title>
        <authorList>
            <person name="Ueki S."/>
            <person name="Maruyama F."/>
        </authorList>
    </citation>
    <scope>NUCLEOTIDE SEQUENCE</scope>
    <source>
        <strain evidence="8">Dej080120_11</strain>
    </source>
</reference>
<proteinExistence type="inferred from homology"/>
<evidence type="ECO:0000256" key="5">
    <source>
        <dbReference type="RuleBase" id="RU366019"/>
    </source>
</evidence>
<dbReference type="GO" id="GO:0017040">
    <property type="term" value="F:N-acylsphingosine amidohydrolase activity"/>
    <property type="evidence" value="ECO:0007669"/>
    <property type="project" value="UniProtKB-UniRule"/>
</dbReference>
<feature type="domain" description="Neutral/alkaline non-lysosomal ceramidase N-terminal" evidence="6">
    <location>
        <begin position="29"/>
        <end position="524"/>
    </location>
</feature>
<dbReference type="Pfam" id="PF17048">
    <property type="entry name" value="Ceramidse_alk_C"/>
    <property type="match status" value="1"/>
</dbReference>
<evidence type="ECO:0000256" key="4">
    <source>
        <dbReference type="PIRSR" id="PIRSR606823-2"/>
    </source>
</evidence>
<sequence>MKTTKIKIWLLGILQILLVNPMVHAGDWIIGSGKSDVTGPAADLGMVGYGDTGQTTKGIHSRLWSRAFYIEEPGTGQKFVFVSADLQSITQGVKQGVIKKLNAKYGNQFNDANVMLTATHTHVGPGGYDHYVMLNMSALGYDSDNYNAITTGIYNSIVNAVSSAGQGDIYVSQDEFDGININRNPQPYNQNNDSHQYSSNTNKNMVQLKLVKDSGTELGIINWFAVHNVSYGTSQRQISGDNKGAASQYFENWKTSHNPDFVAAFANSNLGDSSPNICGPGNGCGANERASMELSGGKQFEAAKQLYQSGLSRLTGSLEYRHQYVYLPGYEVSNTFTGNGDTKICEGVVGWSMTAGSSWDGPSDIPGVFEGMTVDNEGSAWNKNSNLFTNAIAGYPIFALMNGFSDATLFNQSADDPCQYPKPTFVKRKVFGAELYTAHIPFQLVTIGNLAIIASAGEMTTMAGRRLQNQVLQTLASKGIDTAIIAGLANAYHGYITTPEEYQMQHYEGGHTVYGPNTLPAYLQVYNELALAIKNGWGVSSGPTPPDLSKDQIIKTIGVVYDDKRLWESFGKVTKDAKSSYEIGNQIKVTFRSGHPRNNFTKIDTFVEVQRKVNGNWQTWLKDDDLDTKFVWRRDTSADCLACSYVDAIWIPAENTPSGSYRIKHKGYWKSGWDRKLRSYSGKSRTFSIK</sequence>
<dbReference type="GO" id="GO:0016020">
    <property type="term" value="C:membrane"/>
    <property type="evidence" value="ECO:0007669"/>
    <property type="project" value="GOC"/>
</dbReference>
<dbReference type="GO" id="GO:0042759">
    <property type="term" value="P:long-chain fatty acid biosynthetic process"/>
    <property type="evidence" value="ECO:0007669"/>
    <property type="project" value="TreeGrafter"/>
</dbReference>
<keyword evidence="5" id="KW-0443">Lipid metabolism</keyword>
<keyword evidence="4" id="KW-0479">Metal-binding</keyword>
<evidence type="ECO:0000259" key="6">
    <source>
        <dbReference type="Pfam" id="PF04734"/>
    </source>
</evidence>